<reference evidence="2" key="1">
    <citation type="journal article" date="2020" name="Stud. Mycol.">
        <title>101 Dothideomycetes genomes: a test case for predicting lifestyles and emergence of pathogens.</title>
        <authorList>
            <person name="Haridas S."/>
            <person name="Albert R."/>
            <person name="Binder M."/>
            <person name="Bloem J."/>
            <person name="Labutti K."/>
            <person name="Salamov A."/>
            <person name="Andreopoulos B."/>
            <person name="Baker S."/>
            <person name="Barry K."/>
            <person name="Bills G."/>
            <person name="Bluhm B."/>
            <person name="Cannon C."/>
            <person name="Castanera R."/>
            <person name="Culley D."/>
            <person name="Daum C."/>
            <person name="Ezra D."/>
            <person name="Gonzalez J."/>
            <person name="Henrissat B."/>
            <person name="Kuo A."/>
            <person name="Liang C."/>
            <person name="Lipzen A."/>
            <person name="Lutzoni F."/>
            <person name="Magnuson J."/>
            <person name="Mondo S."/>
            <person name="Nolan M."/>
            <person name="Ohm R."/>
            <person name="Pangilinan J."/>
            <person name="Park H.-J."/>
            <person name="Ramirez L."/>
            <person name="Alfaro M."/>
            <person name="Sun H."/>
            <person name="Tritt A."/>
            <person name="Yoshinaga Y."/>
            <person name="Zwiers L.-H."/>
            <person name="Turgeon B."/>
            <person name="Goodwin S."/>
            <person name="Spatafora J."/>
            <person name="Crous P."/>
            <person name="Grigoriev I."/>
        </authorList>
    </citation>
    <scope>NUCLEOTIDE SEQUENCE</scope>
    <source>
        <strain evidence="2">CBS 130266</strain>
    </source>
</reference>
<sequence length="493" mass="55643">MKEAQLPKLPENDNRQQMRARIRNICDNASTHEERGKQLFEFMMEWREEGGIMVQEDKGRRMAKGKGKEESMANVLPVKEKFEPRLQELPAELIEGIVEGLGLIDFGNFRLVSRGLRRDSWHAFRRIFFKKRIIRIEWESLRRFVNILNYEECGSALKELGIDCSDYAPSTTAAAVPSQQRHPGLPGRNRFRGVRREETRARAQVLSSPLLDLLQRGFSRVTALQSLVIETSSPKPRGLGKGALKKGQFCPLKQQWHSKDRTARIAHLSLGSAERFPFSCFRSSNLDAALLTEGRNGLKRAFKDMKTLDLSLLLDSDGIFGLQHDYSPSPGTTFPADLLKLTPNLHNLNLAFGPTGDADALETFDQLIQSGVKFPLLRTCRIHSLAVTVPGLKQLFSSCPSTLKEVHLTAVTIHASKNIDEFYQLFGNEIQIEKGEMHGMRLVNGRGACWIRDAVWVPEFPSGKWVEDRDDEVDKKDAAVATDDHDSSNEYDG</sequence>
<organism evidence="2 3">
    <name type="scientific">Tothia fuscella</name>
    <dbReference type="NCBI Taxonomy" id="1048955"/>
    <lineage>
        <taxon>Eukaryota</taxon>
        <taxon>Fungi</taxon>
        <taxon>Dikarya</taxon>
        <taxon>Ascomycota</taxon>
        <taxon>Pezizomycotina</taxon>
        <taxon>Dothideomycetes</taxon>
        <taxon>Pleosporomycetidae</taxon>
        <taxon>Venturiales</taxon>
        <taxon>Cylindrosympodiaceae</taxon>
        <taxon>Tothia</taxon>
    </lineage>
</organism>
<dbReference type="AlphaFoldDB" id="A0A9P4NDJ6"/>
<evidence type="ECO:0000313" key="3">
    <source>
        <dbReference type="Proteomes" id="UP000800235"/>
    </source>
</evidence>
<proteinExistence type="predicted"/>
<evidence type="ECO:0000313" key="2">
    <source>
        <dbReference type="EMBL" id="KAF2415386.1"/>
    </source>
</evidence>
<feature type="compositionally biased region" description="Basic and acidic residues" evidence="1">
    <location>
        <begin position="472"/>
        <end position="493"/>
    </location>
</feature>
<gene>
    <name evidence="2" type="ORF">EJ08DRAFT_684445</name>
</gene>
<keyword evidence="3" id="KW-1185">Reference proteome</keyword>
<name>A0A9P4NDJ6_9PEZI</name>
<accession>A0A9P4NDJ6</accession>
<comment type="caution">
    <text evidence="2">The sequence shown here is derived from an EMBL/GenBank/DDBJ whole genome shotgun (WGS) entry which is preliminary data.</text>
</comment>
<dbReference type="EMBL" id="MU007218">
    <property type="protein sequence ID" value="KAF2415386.1"/>
    <property type="molecule type" value="Genomic_DNA"/>
</dbReference>
<dbReference type="Proteomes" id="UP000800235">
    <property type="component" value="Unassembled WGS sequence"/>
</dbReference>
<protein>
    <recommendedName>
        <fullName evidence="4">F-box domain-containing protein</fullName>
    </recommendedName>
</protein>
<evidence type="ECO:0000256" key="1">
    <source>
        <dbReference type="SAM" id="MobiDB-lite"/>
    </source>
</evidence>
<feature type="region of interest" description="Disordered" evidence="1">
    <location>
        <begin position="467"/>
        <end position="493"/>
    </location>
</feature>
<evidence type="ECO:0008006" key="4">
    <source>
        <dbReference type="Google" id="ProtNLM"/>
    </source>
</evidence>